<dbReference type="AlphaFoldDB" id="F2Q546"/>
<reference evidence="4" key="1">
    <citation type="journal article" date="2012" name="MBio">
        <title>Comparative genome analysis of Trichophyton rubrum and related dermatophytes reveals candidate genes involved in infection.</title>
        <authorList>
            <person name="Martinez D.A."/>
            <person name="Oliver B.G."/>
            <person name="Graeser Y."/>
            <person name="Goldberg J.M."/>
            <person name="Li W."/>
            <person name="Martinez-Rossi N.M."/>
            <person name="Monod M."/>
            <person name="Shelest E."/>
            <person name="Barton R.C."/>
            <person name="Birch E."/>
            <person name="Brakhage A.A."/>
            <person name="Chen Z."/>
            <person name="Gurr S.J."/>
            <person name="Heiman D."/>
            <person name="Heitman J."/>
            <person name="Kosti I."/>
            <person name="Rossi A."/>
            <person name="Saif S."/>
            <person name="Samalova M."/>
            <person name="Saunders C.W."/>
            <person name="Shea T."/>
            <person name="Summerbell R.C."/>
            <person name="Xu J."/>
            <person name="Young S."/>
            <person name="Zeng Q."/>
            <person name="Birren B.W."/>
            <person name="Cuomo C.A."/>
            <person name="White T.C."/>
        </authorList>
    </citation>
    <scope>NUCLEOTIDE SEQUENCE [LARGE SCALE GENOMIC DNA]</scope>
    <source>
        <strain evidence="4">ATCC MYA-4606 / CBS 127.97</strain>
    </source>
</reference>
<dbReference type="PANTHER" id="PTHR12203">
    <property type="entry name" value="KDEL LYS-ASP-GLU-LEU CONTAINING - RELATED"/>
    <property type="match status" value="1"/>
</dbReference>
<evidence type="ECO:0000256" key="1">
    <source>
        <dbReference type="SAM" id="Phobius"/>
    </source>
</evidence>
<keyword evidence="1" id="KW-1133">Transmembrane helix</keyword>
<organism evidence="3 4">
    <name type="scientific">Trichophyton equinum (strain ATCC MYA-4606 / CBS 127.97)</name>
    <name type="common">Horse ringworm fungus</name>
    <dbReference type="NCBI Taxonomy" id="559882"/>
    <lineage>
        <taxon>Eukaryota</taxon>
        <taxon>Fungi</taxon>
        <taxon>Dikarya</taxon>
        <taxon>Ascomycota</taxon>
        <taxon>Pezizomycotina</taxon>
        <taxon>Eurotiomycetes</taxon>
        <taxon>Eurotiomycetidae</taxon>
        <taxon>Onygenales</taxon>
        <taxon>Arthrodermataceae</taxon>
        <taxon>Trichophyton</taxon>
    </lineage>
</organism>
<dbReference type="InterPro" id="IPR051091">
    <property type="entry name" value="O-Glucosyltr/Glycosyltrsf_90"/>
</dbReference>
<dbReference type="Pfam" id="PF05686">
    <property type="entry name" value="Glyco_transf_90"/>
    <property type="match status" value="1"/>
</dbReference>
<feature type="transmembrane region" description="Helical" evidence="1">
    <location>
        <begin position="20"/>
        <end position="40"/>
    </location>
</feature>
<dbReference type="EMBL" id="DS995799">
    <property type="protein sequence ID" value="EGE09264.1"/>
    <property type="molecule type" value="Genomic_DNA"/>
</dbReference>
<keyword evidence="4" id="KW-1185">Reference proteome</keyword>
<keyword evidence="1" id="KW-0812">Transmembrane</keyword>
<sequence length="466" mass="53317">MSVSRVRMAAVRNGRFKNGLCLSCIAGVLFFMVFSLWFGMNSDRDNVHPLLTHIIPAGHCTCQTSTTFNCSESLATLPKKQPSTPALSADWNFEFDRDKANVNLSPLQCKAAFPGLFEDPYRAAAFWDSQLGISTEHLDKIELKNGMARAIIHRGELYIVATKAAQEDHRKKILAILSSMHHALSATAGNRTQPSIEFIFSIEDRVDDISGTGHPIWALSRKASEESIWLIPDFGFWAWDNAANAIGPYNQVVDRIQRQEVTVPWSSKENKLVWRGKLSFAPKLRRNLLDIARDTSWGDVKEIVWSEKQNFLSMDDHCKYKFIAHVEGRAYSSSLKYRQACRSVVIAHKLQFIQHHHYLLQSTGPYQNFVEVERDFSDLPAKMEHLLENQDLAERIANNNVKTFRERYLTKAAEACYWRELWASWAKVFNAIITDSAMDRGLRFESFLLLESQKMMAFSHSNFRDV</sequence>
<evidence type="ECO:0000313" key="4">
    <source>
        <dbReference type="Proteomes" id="UP000009169"/>
    </source>
</evidence>
<protein>
    <submittedName>
        <fullName evidence="3">DUF821 domain-containing protein</fullName>
    </submittedName>
</protein>
<name>F2Q546_TRIEC</name>
<keyword evidence="1" id="KW-0472">Membrane</keyword>
<dbReference type="VEuPathDB" id="FungiDB:TEQG_08214"/>
<gene>
    <name evidence="3" type="ORF">TEQG_08214</name>
</gene>
<dbReference type="HOGENOM" id="CLU_028539_1_0_1"/>
<dbReference type="InterPro" id="IPR006598">
    <property type="entry name" value="CAP10"/>
</dbReference>
<feature type="domain" description="Glycosyl transferase CAP10" evidence="2">
    <location>
        <begin position="192"/>
        <end position="430"/>
    </location>
</feature>
<dbReference type="PANTHER" id="PTHR12203:SF107">
    <property type="entry name" value="GLYCOSYL TRANSFERASE CAP10 DOMAIN-CONTAINING PROTEIN"/>
    <property type="match status" value="1"/>
</dbReference>
<proteinExistence type="predicted"/>
<dbReference type="eggNOG" id="KOG2458">
    <property type="taxonomic scope" value="Eukaryota"/>
</dbReference>
<evidence type="ECO:0000313" key="3">
    <source>
        <dbReference type="EMBL" id="EGE09264.1"/>
    </source>
</evidence>
<dbReference type="SMART" id="SM00672">
    <property type="entry name" value="CAP10"/>
    <property type="match status" value="1"/>
</dbReference>
<dbReference type="Proteomes" id="UP000009169">
    <property type="component" value="Unassembled WGS sequence"/>
</dbReference>
<evidence type="ECO:0000259" key="2">
    <source>
        <dbReference type="SMART" id="SM00672"/>
    </source>
</evidence>
<dbReference type="OrthoDB" id="202415at2759"/>
<accession>F2Q546</accession>